<protein>
    <submittedName>
        <fullName evidence="1">Uncharacterized protein</fullName>
    </submittedName>
</protein>
<dbReference type="EMBL" id="LCIE01000030">
    <property type="protein sequence ID" value="KKT48407.1"/>
    <property type="molecule type" value="Genomic_DNA"/>
</dbReference>
<accession>A0A0G1JWV9</accession>
<dbReference type="STRING" id="1618392.UW41_C0030G0004"/>
<evidence type="ECO:0000313" key="1">
    <source>
        <dbReference type="EMBL" id="KKT48407.1"/>
    </source>
</evidence>
<gene>
    <name evidence="1" type="ORF">UW41_C0030G0004</name>
</gene>
<dbReference type="Proteomes" id="UP000034172">
    <property type="component" value="Unassembled WGS sequence"/>
</dbReference>
<sequence length="178" mass="19919">MLHIQFEWNYGETNEAKLMPILPTGYRVEANGAGGYSIFTSENNERVGNIEVVNGIATVKFLDDTTEAKSFVSAWGMKHPSHNPATTLFGYVYEIPDSGGFFQLDREPRVLKQTALDEIRHYAHAEEAYFVSFLRGEFEPEWLSVATMQKVLPGGKLAEDTGPMTLHLGNIENAESMK</sequence>
<reference evidence="1 2" key="1">
    <citation type="journal article" date="2015" name="Nature">
        <title>rRNA introns, odd ribosomes, and small enigmatic genomes across a large radiation of phyla.</title>
        <authorList>
            <person name="Brown C.T."/>
            <person name="Hug L.A."/>
            <person name="Thomas B.C."/>
            <person name="Sharon I."/>
            <person name="Castelle C.J."/>
            <person name="Singh A."/>
            <person name="Wilkins M.J."/>
            <person name="Williams K.H."/>
            <person name="Banfield J.F."/>
        </authorList>
    </citation>
    <scope>NUCLEOTIDE SEQUENCE [LARGE SCALE GENOMIC DNA]</scope>
</reference>
<organism evidence="1 2">
    <name type="scientific">Candidatus Collierbacteria bacterium GW2011_GWC2_44_18</name>
    <dbReference type="NCBI Taxonomy" id="1618392"/>
    <lineage>
        <taxon>Bacteria</taxon>
        <taxon>Candidatus Collieribacteriota</taxon>
    </lineage>
</organism>
<name>A0A0G1JWV9_9BACT</name>
<evidence type="ECO:0000313" key="2">
    <source>
        <dbReference type="Proteomes" id="UP000034172"/>
    </source>
</evidence>
<proteinExistence type="predicted"/>
<dbReference type="AlphaFoldDB" id="A0A0G1JWV9"/>
<comment type="caution">
    <text evidence="1">The sequence shown here is derived from an EMBL/GenBank/DDBJ whole genome shotgun (WGS) entry which is preliminary data.</text>
</comment>